<dbReference type="InterPro" id="IPR016181">
    <property type="entry name" value="Acyl_CoA_acyltransferase"/>
</dbReference>
<evidence type="ECO:0000256" key="7">
    <source>
        <dbReference type="SAM" id="MobiDB-lite"/>
    </source>
</evidence>
<dbReference type="Gene3D" id="3.40.50.300">
    <property type="entry name" value="P-loop containing nucleotide triphosphate hydrolases"/>
    <property type="match status" value="1"/>
</dbReference>
<accession>A0A183B5D2</accession>
<feature type="domain" description="N-acetyltransferase" evidence="9">
    <location>
        <begin position="531"/>
        <end position="615"/>
    </location>
</feature>
<sequence>MDQARALVQFCASLASSAQAFSTPGQTTTKSKLSLGMAKSLLGSIGSDQTKADAASAVVVMTAGRGRGKSAALGLGLAAAIEAGLPNIYVTAPSPENLTTLMQFVIRGLVAFGYEEHQDYVVSRSTDPEYNQAVVRINIHRQSHRQSLVYLPPWELASHLGRGSQQADLVCVDEAAAIPLALVRHFVTGPRLVFMASTINGYEGTGRSLSLKLIKQLRTECKIAEASIRLNPKLILPNVEAKPPSIEKEKLGKGFRSADTSRVLYEVTLEDAIRYANGDPVEAWLTELLCLDCGASLLREIPDPNGAYYPPLDQCQLYFVNRDTLFAYHKSTEVFLHRLMALYVASHYKNSPNDLQLLSDAPAHHIFCLLAPYRPDSGRVPEILCVLQVCLEGKINKDRVLRSLSRGVRPSGDLIPWAVTQQFCDAQFGELSGARVVRIATHPDYQNLGYGTRALQLLHDYYAGKVPIQSSDSGDTIAQNTPEGSGHDSGVEKSNPKIRKAVRKALVGKDNEDVDDDEDEELIEEEDLSMHSNDESNQEDVEDDDVNLEKADPESKLLSEKIERRGPSSLPPLLSRLCERPPEVLHYVGVSFGATPDLLRFWKRSGYLPVYLRQTLVSGFNLSSPKFTLNTFQEYWF</sequence>
<dbReference type="Pfam" id="PF05127">
    <property type="entry name" value="NAT10_TcmA_helicase"/>
    <property type="match status" value="1"/>
</dbReference>
<keyword evidence="4" id="KW-0547">Nucleotide-binding</keyword>
<name>A0A183B5D2_9TREM</name>
<organism evidence="12">
    <name type="scientific">Echinostoma caproni</name>
    <dbReference type="NCBI Taxonomy" id="27848"/>
    <lineage>
        <taxon>Eukaryota</taxon>
        <taxon>Metazoa</taxon>
        <taxon>Spiralia</taxon>
        <taxon>Lophotrochozoa</taxon>
        <taxon>Platyhelminthes</taxon>
        <taxon>Trematoda</taxon>
        <taxon>Digenea</taxon>
        <taxon>Plagiorchiida</taxon>
        <taxon>Echinostomata</taxon>
        <taxon>Echinostomatoidea</taxon>
        <taxon>Echinostomatidae</taxon>
        <taxon>Echinostoma</taxon>
    </lineage>
</organism>
<dbReference type="InterPro" id="IPR007807">
    <property type="entry name" value="TcmA/NAT10_helicase"/>
</dbReference>
<dbReference type="OrthoDB" id="10067491at2759"/>
<evidence type="ECO:0000259" key="9">
    <source>
        <dbReference type="Pfam" id="PF13718"/>
    </source>
</evidence>
<dbReference type="GO" id="GO:0005524">
    <property type="term" value="F:ATP binding"/>
    <property type="evidence" value="ECO:0007669"/>
    <property type="project" value="UniProtKB-KW"/>
</dbReference>
<dbReference type="SUPFAM" id="SSF55729">
    <property type="entry name" value="Acyl-CoA N-acyltransferases (Nat)"/>
    <property type="match status" value="1"/>
</dbReference>
<dbReference type="InterPro" id="IPR000182">
    <property type="entry name" value="GNAT_dom"/>
</dbReference>
<dbReference type="GO" id="GO:0005730">
    <property type="term" value="C:nucleolus"/>
    <property type="evidence" value="ECO:0007669"/>
    <property type="project" value="UniProtKB-SubCell"/>
</dbReference>
<feature type="compositionally biased region" description="Acidic residues" evidence="7">
    <location>
        <begin position="536"/>
        <end position="546"/>
    </location>
</feature>
<keyword evidence="5" id="KW-0067">ATP-binding</keyword>
<feature type="domain" description="TcmA/NAT10 helicase" evidence="8">
    <location>
        <begin position="60"/>
        <end position="292"/>
    </location>
</feature>
<dbReference type="InterPro" id="IPR027417">
    <property type="entry name" value="P-loop_NTPase"/>
</dbReference>
<keyword evidence="3" id="KW-0819">tRNA processing</keyword>
<keyword evidence="6" id="KW-0012">Acyltransferase</keyword>
<dbReference type="GO" id="GO:0008033">
    <property type="term" value="P:tRNA processing"/>
    <property type="evidence" value="ECO:0007669"/>
    <property type="project" value="UniProtKB-KW"/>
</dbReference>
<dbReference type="WBParaSite" id="ECPE_0001445701-mRNA-1">
    <property type="protein sequence ID" value="ECPE_0001445701-mRNA-1"/>
    <property type="gene ID" value="ECPE_0001445701"/>
</dbReference>
<evidence type="ECO:0000256" key="6">
    <source>
        <dbReference type="ARBA" id="ARBA00023315"/>
    </source>
</evidence>
<feature type="compositionally biased region" description="Basic and acidic residues" evidence="7">
    <location>
        <begin position="485"/>
        <end position="495"/>
    </location>
</feature>
<reference evidence="12" key="1">
    <citation type="submission" date="2016-06" db="UniProtKB">
        <authorList>
            <consortium name="WormBaseParasite"/>
        </authorList>
    </citation>
    <scope>IDENTIFICATION</scope>
</reference>
<keyword evidence="2" id="KW-0808">Transferase</keyword>
<dbReference type="Proteomes" id="UP000272942">
    <property type="component" value="Unassembled WGS sequence"/>
</dbReference>
<dbReference type="GO" id="GO:0000049">
    <property type="term" value="F:tRNA binding"/>
    <property type="evidence" value="ECO:0007669"/>
    <property type="project" value="TreeGrafter"/>
</dbReference>
<dbReference type="AlphaFoldDB" id="A0A183B5D2"/>
<comment type="subcellular location">
    <subcellularLocation>
        <location evidence="1">Nucleus</location>
        <location evidence="1">Nucleolus</location>
    </subcellularLocation>
</comment>
<evidence type="ECO:0000256" key="1">
    <source>
        <dbReference type="ARBA" id="ARBA00004604"/>
    </source>
</evidence>
<protein>
    <submittedName>
        <fullName evidence="12">N-acetyltransferase domain-containing protein</fullName>
    </submittedName>
</protein>
<dbReference type="Pfam" id="PF13718">
    <property type="entry name" value="GNAT_acetyltr_2"/>
    <property type="match status" value="2"/>
</dbReference>
<evidence type="ECO:0000256" key="4">
    <source>
        <dbReference type="ARBA" id="ARBA00022741"/>
    </source>
</evidence>
<evidence type="ECO:0000256" key="3">
    <source>
        <dbReference type="ARBA" id="ARBA00022694"/>
    </source>
</evidence>
<evidence type="ECO:0000313" key="10">
    <source>
        <dbReference type="EMBL" id="VDP91689.1"/>
    </source>
</evidence>
<reference evidence="10 11" key="2">
    <citation type="submission" date="2018-11" db="EMBL/GenBank/DDBJ databases">
        <authorList>
            <consortium name="Pathogen Informatics"/>
        </authorList>
    </citation>
    <scope>NUCLEOTIDE SEQUENCE [LARGE SCALE GENOMIC DNA]</scope>
    <source>
        <strain evidence="10 11">Egypt</strain>
    </source>
</reference>
<evidence type="ECO:0000256" key="5">
    <source>
        <dbReference type="ARBA" id="ARBA00022840"/>
    </source>
</evidence>
<feature type="compositionally biased region" description="Acidic residues" evidence="7">
    <location>
        <begin position="512"/>
        <end position="527"/>
    </location>
</feature>
<dbReference type="GO" id="GO:1904812">
    <property type="term" value="P:rRNA acetylation involved in maturation of SSU-rRNA"/>
    <property type="evidence" value="ECO:0007669"/>
    <property type="project" value="TreeGrafter"/>
</dbReference>
<dbReference type="PANTHER" id="PTHR10925:SF5">
    <property type="entry name" value="RNA CYTIDINE ACETYLTRANSFERASE"/>
    <property type="match status" value="1"/>
</dbReference>
<keyword evidence="11" id="KW-1185">Reference proteome</keyword>
<dbReference type="CDD" id="cd04301">
    <property type="entry name" value="NAT_SF"/>
    <property type="match status" value="1"/>
</dbReference>
<gene>
    <name evidence="10" type="ORF">ECPE_LOCUS14417</name>
</gene>
<dbReference type="InterPro" id="IPR032672">
    <property type="entry name" value="TmcA/NAT10/Kre33"/>
</dbReference>
<dbReference type="Gene3D" id="3.40.630.30">
    <property type="match status" value="2"/>
</dbReference>
<dbReference type="GO" id="GO:1990883">
    <property type="term" value="F:18S rRNA cytidine N-acetyltransferase activity"/>
    <property type="evidence" value="ECO:0007669"/>
    <property type="project" value="TreeGrafter"/>
</dbReference>
<feature type="domain" description="N-acetyltransferase" evidence="9">
    <location>
        <begin position="338"/>
        <end position="500"/>
    </location>
</feature>
<proteinExistence type="predicted"/>
<dbReference type="EMBL" id="UZAN01057535">
    <property type="protein sequence ID" value="VDP91689.1"/>
    <property type="molecule type" value="Genomic_DNA"/>
</dbReference>
<evidence type="ECO:0000313" key="12">
    <source>
        <dbReference type="WBParaSite" id="ECPE_0001445701-mRNA-1"/>
    </source>
</evidence>
<evidence type="ECO:0000256" key="2">
    <source>
        <dbReference type="ARBA" id="ARBA00022679"/>
    </source>
</evidence>
<feature type="compositionally biased region" description="Polar residues" evidence="7">
    <location>
        <begin position="470"/>
        <end position="483"/>
    </location>
</feature>
<evidence type="ECO:0000313" key="11">
    <source>
        <dbReference type="Proteomes" id="UP000272942"/>
    </source>
</evidence>
<evidence type="ECO:0000259" key="8">
    <source>
        <dbReference type="Pfam" id="PF05127"/>
    </source>
</evidence>
<feature type="region of interest" description="Disordered" evidence="7">
    <location>
        <begin position="470"/>
        <end position="548"/>
    </location>
</feature>
<dbReference type="PANTHER" id="PTHR10925">
    <property type="entry name" value="N-ACETYLTRANSFERASE 10"/>
    <property type="match status" value="1"/>
</dbReference>